<dbReference type="EMBL" id="UINC01028627">
    <property type="protein sequence ID" value="SVB09939.1"/>
    <property type="molecule type" value="Genomic_DNA"/>
</dbReference>
<organism evidence="4">
    <name type="scientific">marine metagenome</name>
    <dbReference type="NCBI Taxonomy" id="408172"/>
    <lineage>
        <taxon>unclassified sequences</taxon>
        <taxon>metagenomes</taxon>
        <taxon>ecological metagenomes</taxon>
    </lineage>
</organism>
<dbReference type="PANTHER" id="PTHR22946">
    <property type="entry name" value="DIENELACTONE HYDROLASE DOMAIN-CONTAINING PROTEIN-RELATED"/>
    <property type="match status" value="1"/>
</dbReference>
<evidence type="ECO:0000313" key="4">
    <source>
        <dbReference type="EMBL" id="SVB09939.1"/>
    </source>
</evidence>
<gene>
    <name evidence="4" type="ORF">METZ01_LOCUS162793</name>
</gene>
<comment type="similarity">
    <text evidence="2">Belongs to the AB hydrolase superfamily. FUS2 hydrolase family.</text>
</comment>
<dbReference type="InterPro" id="IPR022742">
    <property type="entry name" value="Hydrolase_4"/>
</dbReference>
<dbReference type="InterPro" id="IPR050261">
    <property type="entry name" value="FrsA_esterase"/>
</dbReference>
<name>A0A382B8B8_9ZZZZ</name>
<proteinExistence type="inferred from homology"/>
<reference evidence="4" key="1">
    <citation type="submission" date="2018-05" db="EMBL/GenBank/DDBJ databases">
        <authorList>
            <person name="Lanie J.A."/>
            <person name="Ng W.-L."/>
            <person name="Kazmierczak K.M."/>
            <person name="Andrzejewski T.M."/>
            <person name="Davidsen T.M."/>
            <person name="Wayne K.J."/>
            <person name="Tettelin H."/>
            <person name="Glass J.I."/>
            <person name="Rusch D."/>
            <person name="Podicherti R."/>
            <person name="Tsui H.-C.T."/>
            <person name="Winkler M.E."/>
        </authorList>
    </citation>
    <scope>NUCLEOTIDE SEQUENCE</scope>
</reference>
<protein>
    <recommendedName>
        <fullName evidence="3">Serine aminopeptidase S33 domain-containing protein</fullName>
    </recommendedName>
</protein>
<dbReference type="Gene3D" id="3.40.50.1820">
    <property type="entry name" value="alpha/beta hydrolase"/>
    <property type="match status" value="1"/>
</dbReference>
<accession>A0A382B8B8</accession>
<dbReference type="PANTHER" id="PTHR22946:SF9">
    <property type="entry name" value="POLYKETIDE TRANSFERASE AF380"/>
    <property type="match status" value="1"/>
</dbReference>
<dbReference type="GO" id="GO:0016788">
    <property type="term" value="F:hydrolase activity, acting on ester bonds"/>
    <property type="evidence" value="ECO:0007669"/>
    <property type="project" value="UniProtKB-ARBA"/>
</dbReference>
<evidence type="ECO:0000256" key="2">
    <source>
        <dbReference type="ARBA" id="ARBA00038115"/>
    </source>
</evidence>
<dbReference type="InterPro" id="IPR029058">
    <property type="entry name" value="AB_hydrolase_fold"/>
</dbReference>
<dbReference type="Pfam" id="PF12146">
    <property type="entry name" value="Hydrolase_4"/>
    <property type="match status" value="1"/>
</dbReference>
<keyword evidence="1" id="KW-0378">Hydrolase</keyword>
<dbReference type="SUPFAM" id="SSF53474">
    <property type="entry name" value="alpha/beta-Hydrolases"/>
    <property type="match status" value="1"/>
</dbReference>
<sequence>MAYEKVWEEIEFFSNDLKTAAYLYKPKDWNPGDPPRPGITVLHGYTGMKDVYGMDVPQWLWEEGYFVLSFDYPGFGVSEGERGRHRPLDQAQSVYDAVTYLQTVDGVDPSRIAYYGSSYGGAHAIWCGAFDERVKVIVSAVMVSNGERWMKSVRRPHEWQDFKEKIDEAERKRVLTGEKTMVPLVEIMLTDPHTQKVVEQFHAKSGRFNPEYDLESAAANIRYKPEWVAHRISPRPVLMIYAEYDNLVPIEEQISCYEALGEPKKLVKLPDAQHYESYNFCNAEIHEIQKVETLEWYKKYL</sequence>
<dbReference type="AlphaFoldDB" id="A0A382B8B8"/>
<feature type="domain" description="Serine aminopeptidase S33" evidence="3">
    <location>
        <begin position="34"/>
        <end position="273"/>
    </location>
</feature>
<evidence type="ECO:0000259" key="3">
    <source>
        <dbReference type="Pfam" id="PF12146"/>
    </source>
</evidence>
<dbReference type="Gene3D" id="1.10.10.800">
    <property type="match status" value="1"/>
</dbReference>
<dbReference type="PRINTS" id="PR00111">
    <property type="entry name" value="ABHYDROLASE"/>
</dbReference>
<evidence type="ECO:0000256" key="1">
    <source>
        <dbReference type="ARBA" id="ARBA00022801"/>
    </source>
</evidence>
<dbReference type="InterPro" id="IPR000073">
    <property type="entry name" value="AB_hydrolase_1"/>
</dbReference>